<dbReference type="EMBL" id="UINC01067658">
    <property type="protein sequence ID" value="SVB99535.1"/>
    <property type="molecule type" value="Genomic_DNA"/>
</dbReference>
<accession>A0A382IJN5</accession>
<organism evidence="1">
    <name type="scientific">marine metagenome</name>
    <dbReference type="NCBI Taxonomy" id="408172"/>
    <lineage>
        <taxon>unclassified sequences</taxon>
        <taxon>metagenomes</taxon>
        <taxon>ecological metagenomes</taxon>
    </lineage>
</organism>
<reference evidence="1" key="1">
    <citation type="submission" date="2018-05" db="EMBL/GenBank/DDBJ databases">
        <authorList>
            <person name="Lanie J.A."/>
            <person name="Ng W.-L."/>
            <person name="Kazmierczak K.M."/>
            <person name="Andrzejewski T.M."/>
            <person name="Davidsen T.M."/>
            <person name="Wayne K.J."/>
            <person name="Tettelin H."/>
            <person name="Glass J.I."/>
            <person name="Rusch D."/>
            <person name="Podicherti R."/>
            <person name="Tsui H.-C.T."/>
            <person name="Winkler M.E."/>
        </authorList>
    </citation>
    <scope>NUCLEOTIDE SEQUENCE</scope>
</reference>
<proteinExistence type="predicted"/>
<evidence type="ECO:0000313" key="1">
    <source>
        <dbReference type="EMBL" id="SVB99535.1"/>
    </source>
</evidence>
<protein>
    <submittedName>
        <fullName evidence="1">Uncharacterized protein</fullName>
    </submittedName>
</protein>
<dbReference type="AlphaFoldDB" id="A0A382IJN5"/>
<name>A0A382IJN5_9ZZZZ</name>
<feature type="non-terminal residue" evidence="1">
    <location>
        <position position="45"/>
    </location>
</feature>
<gene>
    <name evidence="1" type="ORF">METZ01_LOCUS252389</name>
</gene>
<sequence>MPFVVTNITIGIYFYLPKYGNGVGIRGSIAISWYLVKFRTDVIKS</sequence>